<sequence length="160" mass="18431">MGWLKLGARTTSKTPEPQFQEELKYTTQHIEAVSISPSREKPRLPSYPKVPLSVPDSELPFILCEEVIKRKSAETGALFIVVDEIVYDCTDFIREHPGGTQIIESFAGAECSWQFWRFHGKVEMEEFGRPLRVGRTNGLRNKFEEPKKYVGLRRLGDDWD</sequence>
<evidence type="ECO:0000313" key="8">
    <source>
        <dbReference type="Proteomes" id="UP000184330"/>
    </source>
</evidence>
<proteinExistence type="inferred from homology"/>
<dbReference type="PROSITE" id="PS00191">
    <property type="entry name" value="CYTOCHROME_B5_1"/>
    <property type="match status" value="1"/>
</dbReference>
<dbReference type="OrthoDB" id="260519at2759"/>
<dbReference type="Pfam" id="PF00173">
    <property type="entry name" value="Cyt-b5"/>
    <property type="match status" value="1"/>
</dbReference>
<evidence type="ECO:0000256" key="4">
    <source>
        <dbReference type="ARBA" id="ARBA00038168"/>
    </source>
</evidence>
<dbReference type="STRING" id="576137.A0A1L7WMQ7"/>
<dbReference type="InterPro" id="IPR018506">
    <property type="entry name" value="Cyt_B5_heme-BS"/>
</dbReference>
<dbReference type="PANTHER" id="PTHR19359">
    <property type="entry name" value="CYTOCHROME B5"/>
    <property type="match status" value="1"/>
</dbReference>
<dbReference type="Proteomes" id="UP000184330">
    <property type="component" value="Unassembled WGS sequence"/>
</dbReference>
<dbReference type="GO" id="GO:0020037">
    <property type="term" value="F:heme binding"/>
    <property type="evidence" value="ECO:0007669"/>
    <property type="project" value="UniProtKB-UniRule"/>
</dbReference>
<comment type="similarity">
    <text evidence="4 5">Belongs to the cytochrome b5 family.</text>
</comment>
<keyword evidence="2 5" id="KW-0479">Metal-binding</keyword>
<dbReference type="SUPFAM" id="SSF55856">
    <property type="entry name" value="Cytochrome b5-like heme/steroid binding domain"/>
    <property type="match status" value="1"/>
</dbReference>
<dbReference type="Gene3D" id="3.10.120.10">
    <property type="entry name" value="Cytochrome b5-like heme/steroid binding domain"/>
    <property type="match status" value="1"/>
</dbReference>
<dbReference type="InterPro" id="IPR036400">
    <property type="entry name" value="Cyt_B5-like_heme/steroid_sf"/>
</dbReference>
<dbReference type="AlphaFoldDB" id="A0A1L7WMQ7"/>
<dbReference type="InterPro" id="IPR050668">
    <property type="entry name" value="Cytochrome_b5"/>
</dbReference>
<gene>
    <name evidence="7" type="ORF">PAC_03933</name>
</gene>
<evidence type="ECO:0000256" key="3">
    <source>
        <dbReference type="ARBA" id="ARBA00023004"/>
    </source>
</evidence>
<dbReference type="GO" id="GO:0046872">
    <property type="term" value="F:metal ion binding"/>
    <property type="evidence" value="ECO:0007669"/>
    <property type="project" value="UniProtKB-UniRule"/>
</dbReference>
<dbReference type="GO" id="GO:0016020">
    <property type="term" value="C:membrane"/>
    <property type="evidence" value="ECO:0007669"/>
    <property type="project" value="TreeGrafter"/>
</dbReference>
<name>A0A1L7WMQ7_9HELO</name>
<feature type="domain" description="Cytochrome b5 heme-binding" evidence="6">
    <location>
        <begin position="59"/>
        <end position="137"/>
    </location>
</feature>
<evidence type="ECO:0000259" key="6">
    <source>
        <dbReference type="PROSITE" id="PS50255"/>
    </source>
</evidence>
<keyword evidence="8" id="KW-1185">Reference proteome</keyword>
<keyword evidence="3 5" id="KW-0408">Iron</keyword>
<evidence type="ECO:0000256" key="5">
    <source>
        <dbReference type="RuleBase" id="RU362121"/>
    </source>
</evidence>
<protein>
    <submittedName>
        <fullName evidence="7">Related to cytochrome b5</fullName>
    </submittedName>
</protein>
<keyword evidence="1 5" id="KW-0349">Heme</keyword>
<evidence type="ECO:0000256" key="1">
    <source>
        <dbReference type="ARBA" id="ARBA00022617"/>
    </source>
</evidence>
<evidence type="ECO:0000313" key="7">
    <source>
        <dbReference type="EMBL" id="CZR54050.1"/>
    </source>
</evidence>
<dbReference type="InterPro" id="IPR001199">
    <property type="entry name" value="Cyt_B5-like_heme/steroid-bd"/>
</dbReference>
<reference evidence="7 8" key="1">
    <citation type="submission" date="2016-03" db="EMBL/GenBank/DDBJ databases">
        <authorList>
            <person name="Ploux O."/>
        </authorList>
    </citation>
    <scope>NUCLEOTIDE SEQUENCE [LARGE SCALE GENOMIC DNA]</scope>
    <source>
        <strain evidence="7 8">UAMH 11012</strain>
    </source>
</reference>
<dbReference type="PROSITE" id="PS50255">
    <property type="entry name" value="CYTOCHROME_B5_2"/>
    <property type="match status" value="1"/>
</dbReference>
<evidence type="ECO:0000256" key="2">
    <source>
        <dbReference type="ARBA" id="ARBA00022723"/>
    </source>
</evidence>
<dbReference type="PANTHER" id="PTHR19359:SF95">
    <property type="entry name" value="CYTOCHROME B5 TYPE B"/>
    <property type="match status" value="1"/>
</dbReference>
<dbReference type="SMART" id="SM01117">
    <property type="entry name" value="Cyt-b5"/>
    <property type="match status" value="1"/>
</dbReference>
<dbReference type="EMBL" id="FJOG01000004">
    <property type="protein sequence ID" value="CZR54050.1"/>
    <property type="molecule type" value="Genomic_DNA"/>
</dbReference>
<accession>A0A1L7WMQ7</accession>
<organism evidence="7 8">
    <name type="scientific">Phialocephala subalpina</name>
    <dbReference type="NCBI Taxonomy" id="576137"/>
    <lineage>
        <taxon>Eukaryota</taxon>
        <taxon>Fungi</taxon>
        <taxon>Dikarya</taxon>
        <taxon>Ascomycota</taxon>
        <taxon>Pezizomycotina</taxon>
        <taxon>Leotiomycetes</taxon>
        <taxon>Helotiales</taxon>
        <taxon>Mollisiaceae</taxon>
        <taxon>Phialocephala</taxon>
        <taxon>Phialocephala fortinii species complex</taxon>
    </lineage>
</organism>